<dbReference type="GO" id="GO:0005524">
    <property type="term" value="F:ATP binding"/>
    <property type="evidence" value="ECO:0007669"/>
    <property type="project" value="UniProtKB-KW"/>
</dbReference>
<dbReference type="InterPro" id="IPR013632">
    <property type="entry name" value="Rad51_C"/>
</dbReference>
<dbReference type="Pfam" id="PF08423">
    <property type="entry name" value="Rad51"/>
    <property type="match status" value="1"/>
</dbReference>
<comment type="caution">
    <text evidence="5">The sequence shown here is derived from an EMBL/GenBank/DDBJ whole genome shotgun (WGS) entry which is preliminary data.</text>
</comment>
<keyword evidence="6" id="KW-1185">Reference proteome</keyword>
<dbReference type="GO" id="GO:0003697">
    <property type="term" value="F:single-stranded DNA binding"/>
    <property type="evidence" value="ECO:0007669"/>
    <property type="project" value="TreeGrafter"/>
</dbReference>
<evidence type="ECO:0000256" key="2">
    <source>
        <dbReference type="ARBA" id="ARBA00022840"/>
    </source>
</evidence>
<dbReference type="GO" id="GO:0006312">
    <property type="term" value="P:mitotic recombination"/>
    <property type="evidence" value="ECO:0007669"/>
    <property type="project" value="TreeGrafter"/>
</dbReference>
<evidence type="ECO:0000259" key="4">
    <source>
        <dbReference type="PROSITE" id="PS50162"/>
    </source>
</evidence>
<dbReference type="PROSITE" id="PS50162">
    <property type="entry name" value="RECA_2"/>
    <property type="match status" value="1"/>
</dbReference>
<dbReference type="InterPro" id="IPR027417">
    <property type="entry name" value="P-loop_NTPase"/>
</dbReference>
<dbReference type="GO" id="GO:0003690">
    <property type="term" value="F:double-stranded DNA binding"/>
    <property type="evidence" value="ECO:0007669"/>
    <property type="project" value="TreeGrafter"/>
</dbReference>
<feature type="region of interest" description="Disordered" evidence="3">
    <location>
        <begin position="320"/>
        <end position="367"/>
    </location>
</feature>
<feature type="compositionally biased region" description="Low complexity" evidence="3">
    <location>
        <begin position="339"/>
        <end position="355"/>
    </location>
</feature>
<reference evidence="5" key="1">
    <citation type="submission" date="2021-03" db="EMBL/GenBank/DDBJ databases">
        <authorList>
            <person name="Tagirdzhanova G."/>
        </authorList>
    </citation>
    <scope>NUCLEOTIDE SEQUENCE</scope>
</reference>
<sequence>MTDLLDVLPAFPVEEYSRLITALENNLVTTSDLLTLDVVELARRVQLPILDLKHLITTLRSHLHESYGLGKSAVSVETSYSGPGKGNKLTLTRDGSQLAAERLLISSLDDSIDTALGGGIATGYVTEVTGESGAGKTQFLLTLLLAVQLPAPHGLDRGAIYISTEHVLPTQRLQTIITSHPRIKDLESPPSLKRVLSIQLPDLEAQDHILAYQLPVAVRSQNIGLVVIDSIAANYRAETEASKNKDMEKTRAKTLAVRSADLVKTGTLLRKIAVENDCAIVVANQVSDRFEQQMAPRWTVDTQRLPLAQEVAPDLAANKEMQDKRDNASRIPEPSQPQSSPATMSYPSSSTSSMPKRPLMTYDRPPSPTILDPRLTLDYQMRFFTGWGDDDSVDQKNLKTPALGLTWTNQIACRIAIIRESTFVPAAHDPTSEVDYSNKSMTLPLAETGLGGADWSKKRWQRWMRVAFAAWTQETEEGDRGVEFEIWSGGIRSIKKL</sequence>
<evidence type="ECO:0000256" key="1">
    <source>
        <dbReference type="ARBA" id="ARBA00022741"/>
    </source>
</evidence>
<evidence type="ECO:0000256" key="3">
    <source>
        <dbReference type="SAM" id="MobiDB-lite"/>
    </source>
</evidence>
<dbReference type="PANTHER" id="PTHR22942">
    <property type="entry name" value="RECA/RAD51/RADA DNA STRAND-PAIRING FAMILY MEMBER"/>
    <property type="match status" value="1"/>
</dbReference>
<dbReference type="GO" id="GO:0000150">
    <property type="term" value="F:DNA strand exchange activity"/>
    <property type="evidence" value="ECO:0007669"/>
    <property type="project" value="TreeGrafter"/>
</dbReference>
<accession>A0A8H3EK26</accession>
<keyword evidence="2" id="KW-0067">ATP-binding</keyword>
<dbReference type="AlphaFoldDB" id="A0A8H3EK26"/>
<dbReference type="GO" id="GO:0061982">
    <property type="term" value="P:meiosis I cell cycle process"/>
    <property type="evidence" value="ECO:0007669"/>
    <property type="project" value="UniProtKB-ARBA"/>
</dbReference>
<proteinExistence type="predicted"/>
<protein>
    <recommendedName>
        <fullName evidence="4">RecA family profile 1 domain-containing protein</fullName>
    </recommendedName>
</protein>
<dbReference type="SUPFAM" id="SSF52540">
    <property type="entry name" value="P-loop containing nucleoside triphosphate hydrolases"/>
    <property type="match status" value="1"/>
</dbReference>
<dbReference type="InterPro" id="IPR020588">
    <property type="entry name" value="RecA_ATP-bd"/>
</dbReference>
<feature type="domain" description="RecA family profile 1" evidence="4">
    <location>
        <begin position="101"/>
        <end position="286"/>
    </location>
</feature>
<evidence type="ECO:0000313" key="5">
    <source>
        <dbReference type="EMBL" id="CAF9908146.1"/>
    </source>
</evidence>
<dbReference type="Gene3D" id="3.40.50.300">
    <property type="entry name" value="P-loop containing nucleotide triphosphate hydrolases"/>
    <property type="match status" value="1"/>
</dbReference>
<dbReference type="PANTHER" id="PTHR22942:SF66">
    <property type="entry name" value="RE19845P"/>
    <property type="match status" value="1"/>
</dbReference>
<dbReference type="Proteomes" id="UP000664169">
    <property type="component" value="Unassembled WGS sequence"/>
</dbReference>
<dbReference type="GO" id="GO:0000730">
    <property type="term" value="P:DNA recombinase assembly"/>
    <property type="evidence" value="ECO:0007669"/>
    <property type="project" value="TreeGrafter"/>
</dbReference>
<dbReference type="GO" id="GO:0042148">
    <property type="term" value="P:DNA strand invasion"/>
    <property type="evidence" value="ECO:0007669"/>
    <property type="project" value="TreeGrafter"/>
</dbReference>
<dbReference type="GO" id="GO:0140664">
    <property type="term" value="F:ATP-dependent DNA damage sensor activity"/>
    <property type="evidence" value="ECO:0007669"/>
    <property type="project" value="InterPro"/>
</dbReference>
<dbReference type="OrthoDB" id="1861185at2759"/>
<dbReference type="EMBL" id="CAJPDQ010000004">
    <property type="protein sequence ID" value="CAF9908146.1"/>
    <property type="molecule type" value="Genomic_DNA"/>
</dbReference>
<name>A0A8H3EK26_9LECA</name>
<evidence type="ECO:0000313" key="6">
    <source>
        <dbReference type="Proteomes" id="UP000664169"/>
    </source>
</evidence>
<keyword evidence="1" id="KW-0547">Nucleotide-binding</keyword>
<gene>
    <name evidence="5" type="ORF">GOMPHAMPRED_006082</name>
</gene>
<organism evidence="5 6">
    <name type="scientific">Gomphillus americanus</name>
    <dbReference type="NCBI Taxonomy" id="1940652"/>
    <lineage>
        <taxon>Eukaryota</taxon>
        <taxon>Fungi</taxon>
        <taxon>Dikarya</taxon>
        <taxon>Ascomycota</taxon>
        <taxon>Pezizomycotina</taxon>
        <taxon>Lecanoromycetes</taxon>
        <taxon>OSLEUM clade</taxon>
        <taxon>Ostropomycetidae</taxon>
        <taxon>Ostropales</taxon>
        <taxon>Graphidaceae</taxon>
        <taxon>Gomphilloideae</taxon>
        <taxon>Gomphillus</taxon>
    </lineage>
</organism>